<dbReference type="SUPFAM" id="SSF81383">
    <property type="entry name" value="F-box domain"/>
    <property type="match status" value="1"/>
</dbReference>
<gene>
    <name evidence="5" type="ORF">JX265_012429</name>
</gene>
<sequence length="562" mass="63634">MPVANIVPPVGLDSLPNELLFKIIYLLHQEDVNALGRTSSGFYQIINPELYRRDRQSRYNYALHHACCGQDINAINTLRRVLQYAPAGTSPLNRHFKRSITFRGKSCLYLTPLQVAVQARNPHMVQALLHAGAIVDQPELAPGRHDALWHAIHFVMMIDAKDPGHQPEDTSLKVWLIEILVRAGADPNQLTQTNPRRDPRRGNITPLHLAIANKADGTIIECLLHYGAIATRSRYKDVPNQYFSNVSPIAHFVNLRHNQKLTKSQHRAAVALIEHGAGSGDEATMYTVSRKPLLLELLSAPRACEYWVDIIDLLLTKNGVSVDCGSDDPLILHFLLKHVDWRPVVAYSPWLYLSHEMRNDMQQVAKVTIQTLDVLIRHGADVNAAGSTANSGLTPLHVAVGLNSDFYSIFDFLVSKGAKFDARTADSRTVLHTLPQMDTYPNVQLVSHLIRDRGIDRHAVDDFGNTFLHIAMENNIKPLDRKMAELVKYYTRRDFSKFVNADGKTPYDCAKDMDKYYADQIDEWYRDPMERWEPVPVRPAKLRRYELLQSGMHRLNLGSSGR</sequence>
<evidence type="ECO:0000256" key="1">
    <source>
        <dbReference type="ARBA" id="ARBA00022737"/>
    </source>
</evidence>
<evidence type="ECO:0000259" key="4">
    <source>
        <dbReference type="PROSITE" id="PS50181"/>
    </source>
</evidence>
<dbReference type="Proteomes" id="UP000829685">
    <property type="component" value="Unassembled WGS sequence"/>
</dbReference>
<dbReference type="SMART" id="SM00248">
    <property type="entry name" value="ANK"/>
    <property type="match status" value="5"/>
</dbReference>
<dbReference type="PANTHER" id="PTHR24126">
    <property type="entry name" value="ANKYRIN REPEAT, PH AND SEC7 DOMAIN CONTAINING PROTEIN SECG-RELATED"/>
    <property type="match status" value="1"/>
</dbReference>
<dbReference type="EMBL" id="JAFIMR010000053">
    <property type="protein sequence ID" value="KAI1854395.1"/>
    <property type="molecule type" value="Genomic_DNA"/>
</dbReference>
<dbReference type="PANTHER" id="PTHR24126:SF14">
    <property type="entry name" value="ANK_REP_REGION DOMAIN-CONTAINING PROTEIN"/>
    <property type="match status" value="1"/>
</dbReference>
<dbReference type="Gene3D" id="1.25.40.20">
    <property type="entry name" value="Ankyrin repeat-containing domain"/>
    <property type="match status" value="2"/>
</dbReference>
<proteinExistence type="predicted"/>
<dbReference type="InterPro" id="IPR002110">
    <property type="entry name" value="Ankyrin_rpt"/>
</dbReference>
<protein>
    <recommendedName>
        <fullName evidence="4">F-box domain-containing protein</fullName>
    </recommendedName>
</protein>
<dbReference type="PROSITE" id="PS50181">
    <property type="entry name" value="FBOX"/>
    <property type="match status" value="1"/>
</dbReference>
<evidence type="ECO:0000313" key="6">
    <source>
        <dbReference type="Proteomes" id="UP000829685"/>
    </source>
</evidence>
<evidence type="ECO:0000256" key="2">
    <source>
        <dbReference type="ARBA" id="ARBA00023043"/>
    </source>
</evidence>
<dbReference type="PROSITE" id="PS50297">
    <property type="entry name" value="ANK_REP_REGION"/>
    <property type="match status" value="1"/>
</dbReference>
<feature type="domain" description="F-box" evidence="4">
    <location>
        <begin position="9"/>
        <end position="54"/>
    </location>
</feature>
<dbReference type="SUPFAM" id="SSF48403">
    <property type="entry name" value="Ankyrin repeat"/>
    <property type="match status" value="1"/>
</dbReference>
<dbReference type="GO" id="GO:0005634">
    <property type="term" value="C:nucleus"/>
    <property type="evidence" value="ECO:0007669"/>
    <property type="project" value="TreeGrafter"/>
</dbReference>
<dbReference type="InterPro" id="IPR001810">
    <property type="entry name" value="F-box_dom"/>
</dbReference>
<reference evidence="5" key="1">
    <citation type="submission" date="2021-03" db="EMBL/GenBank/DDBJ databases">
        <title>Revisited historic fungal species revealed as producer of novel bioactive compounds through whole genome sequencing and comparative genomics.</title>
        <authorList>
            <person name="Vignolle G.A."/>
            <person name="Hochenegger N."/>
            <person name="Mach R.L."/>
            <person name="Mach-Aigner A.R."/>
            <person name="Javad Rahimi M."/>
            <person name="Salim K.A."/>
            <person name="Chan C.M."/>
            <person name="Lim L.B.L."/>
            <person name="Cai F."/>
            <person name="Druzhinina I.S."/>
            <person name="U'Ren J.M."/>
            <person name="Derntl C."/>
        </authorList>
    </citation>
    <scope>NUCLEOTIDE SEQUENCE</scope>
    <source>
        <strain evidence="5">TUCIM 5799</strain>
    </source>
</reference>
<accession>A0A9Q0AJI9</accession>
<dbReference type="InterPro" id="IPR036047">
    <property type="entry name" value="F-box-like_dom_sf"/>
</dbReference>
<dbReference type="Pfam" id="PF12937">
    <property type="entry name" value="F-box-like"/>
    <property type="match status" value="1"/>
</dbReference>
<dbReference type="AlphaFoldDB" id="A0A9Q0AJI9"/>
<evidence type="ECO:0000256" key="3">
    <source>
        <dbReference type="PROSITE-ProRule" id="PRU00023"/>
    </source>
</evidence>
<keyword evidence="2 3" id="KW-0040">ANK repeat</keyword>
<dbReference type="InterPro" id="IPR036770">
    <property type="entry name" value="Ankyrin_rpt-contain_sf"/>
</dbReference>
<feature type="repeat" description="ANK" evidence="3">
    <location>
        <begin position="391"/>
        <end position="425"/>
    </location>
</feature>
<dbReference type="GO" id="GO:0006357">
    <property type="term" value="P:regulation of transcription by RNA polymerase II"/>
    <property type="evidence" value="ECO:0007669"/>
    <property type="project" value="TreeGrafter"/>
</dbReference>
<dbReference type="PROSITE" id="PS50088">
    <property type="entry name" value="ANK_REPEAT"/>
    <property type="match status" value="1"/>
</dbReference>
<name>A0A9Q0AJI9_9PEZI</name>
<evidence type="ECO:0000313" key="5">
    <source>
        <dbReference type="EMBL" id="KAI1854395.1"/>
    </source>
</evidence>
<keyword evidence="6" id="KW-1185">Reference proteome</keyword>
<comment type="caution">
    <text evidence="5">The sequence shown here is derived from an EMBL/GenBank/DDBJ whole genome shotgun (WGS) entry which is preliminary data.</text>
</comment>
<keyword evidence="1" id="KW-0677">Repeat</keyword>
<dbReference type="Pfam" id="PF00023">
    <property type="entry name" value="Ank"/>
    <property type="match status" value="2"/>
</dbReference>
<dbReference type="GO" id="GO:0061629">
    <property type="term" value="F:RNA polymerase II-specific DNA-binding transcription factor binding"/>
    <property type="evidence" value="ECO:0007669"/>
    <property type="project" value="TreeGrafter"/>
</dbReference>
<organism evidence="5 6">
    <name type="scientific">Neoarthrinium moseri</name>
    <dbReference type="NCBI Taxonomy" id="1658444"/>
    <lineage>
        <taxon>Eukaryota</taxon>
        <taxon>Fungi</taxon>
        <taxon>Dikarya</taxon>
        <taxon>Ascomycota</taxon>
        <taxon>Pezizomycotina</taxon>
        <taxon>Sordariomycetes</taxon>
        <taxon>Xylariomycetidae</taxon>
        <taxon>Amphisphaeriales</taxon>
        <taxon>Apiosporaceae</taxon>
        <taxon>Neoarthrinium</taxon>
    </lineage>
</organism>